<comment type="function">
    <text evidence="6">Catalyzes the reduction of dTDP-6-deoxy-L-lyxo-4-hexulose to yield dTDP-L-rhamnose.</text>
</comment>
<evidence type="ECO:0000259" key="7">
    <source>
        <dbReference type="Pfam" id="PF04321"/>
    </source>
</evidence>
<evidence type="ECO:0000313" key="8">
    <source>
        <dbReference type="EMBL" id="EEN83445.1"/>
    </source>
</evidence>
<dbReference type="InterPro" id="IPR036291">
    <property type="entry name" value="NAD(P)-bd_dom_sf"/>
</dbReference>
<sequence length="314" mass="35699">MREAQPKLEKGIILLTGAQGQLGLTLLLRSLQTEVLHDIYPLSREQFDLAHPETLPPVLERLALRFEHYREIILLNAAAYTQVDLAEIHPKEAEVINTIAVDTMARVCARLQIRFIQISTDYVFDGAYDQPYPVDYPPHPISVYGTTKWHAEEAVARALPLGEYAIVRTSWLYSPYRQNFYRTMWCLAHERSELRVVADQIGAPSSTESVAEQLFLLCSRREALPPVLHFVNRGETSWYGFAQAIVEKAGRSHFCRVHPITTEDYPTAAHRPRNSRLEVSCLDSNTPLCSWQEALRLCPPPSDPPSIPSLKQKK</sequence>
<dbReference type="EC" id="1.1.1.133" evidence="3 6"/>
<gene>
    <name evidence="8" type="primary">rfbD</name>
    <name evidence="8" type="ORF">POREN0001_0547</name>
</gene>
<dbReference type="PANTHER" id="PTHR10491:SF4">
    <property type="entry name" value="METHIONINE ADENOSYLTRANSFERASE 2 SUBUNIT BETA"/>
    <property type="match status" value="1"/>
</dbReference>
<evidence type="ECO:0000256" key="1">
    <source>
        <dbReference type="ARBA" id="ARBA00004781"/>
    </source>
</evidence>
<name>C3J8M8_POREA</name>
<dbReference type="RefSeq" id="WP_004332539.1">
    <property type="nucleotide sequence ID" value="NZ_ACNN01000007.1"/>
</dbReference>
<dbReference type="GeneID" id="93364991"/>
<evidence type="ECO:0000256" key="5">
    <source>
        <dbReference type="ARBA" id="ARBA00048200"/>
    </source>
</evidence>
<protein>
    <recommendedName>
        <fullName evidence="4 6">dTDP-4-dehydrorhamnose reductase</fullName>
        <ecNumber evidence="3 6">1.1.1.133</ecNumber>
    </recommendedName>
</protein>
<dbReference type="NCBIfam" id="TIGR01214">
    <property type="entry name" value="rmlD"/>
    <property type="match status" value="1"/>
</dbReference>
<dbReference type="GO" id="GO:0019305">
    <property type="term" value="P:dTDP-rhamnose biosynthetic process"/>
    <property type="evidence" value="ECO:0007669"/>
    <property type="project" value="UniProtKB-UniPathway"/>
</dbReference>
<keyword evidence="9" id="KW-1185">Reference proteome</keyword>
<dbReference type="Gene3D" id="3.90.25.10">
    <property type="entry name" value="UDP-galactose 4-epimerase, domain 1"/>
    <property type="match status" value="1"/>
</dbReference>
<comment type="pathway">
    <text evidence="1 6">Carbohydrate biosynthesis; dTDP-L-rhamnose biosynthesis.</text>
</comment>
<keyword evidence="6 8" id="KW-0560">Oxidoreductase</keyword>
<dbReference type="InterPro" id="IPR029903">
    <property type="entry name" value="RmlD-like-bd"/>
</dbReference>
<dbReference type="InterPro" id="IPR005913">
    <property type="entry name" value="dTDP_dehydrorham_reduct"/>
</dbReference>
<comment type="catalytic activity">
    <reaction evidence="5">
        <text>dTDP-beta-L-rhamnose + NADP(+) = dTDP-4-dehydro-beta-L-rhamnose + NADPH + H(+)</text>
        <dbReference type="Rhea" id="RHEA:21796"/>
        <dbReference type="ChEBI" id="CHEBI:15378"/>
        <dbReference type="ChEBI" id="CHEBI:57510"/>
        <dbReference type="ChEBI" id="CHEBI:57783"/>
        <dbReference type="ChEBI" id="CHEBI:58349"/>
        <dbReference type="ChEBI" id="CHEBI:62830"/>
        <dbReference type="EC" id="1.1.1.133"/>
    </reaction>
</comment>
<dbReference type="SUPFAM" id="SSF51735">
    <property type="entry name" value="NAD(P)-binding Rossmann-fold domains"/>
    <property type="match status" value="1"/>
</dbReference>
<feature type="domain" description="RmlD-like substrate binding" evidence="7">
    <location>
        <begin position="13"/>
        <end position="297"/>
    </location>
</feature>
<dbReference type="GO" id="GO:0008831">
    <property type="term" value="F:dTDP-4-dehydrorhamnose reductase activity"/>
    <property type="evidence" value="ECO:0007669"/>
    <property type="project" value="UniProtKB-EC"/>
</dbReference>
<dbReference type="Gene3D" id="3.40.50.720">
    <property type="entry name" value="NAD(P)-binding Rossmann-like Domain"/>
    <property type="match status" value="1"/>
</dbReference>
<dbReference type="STRING" id="553175.POREN0001_0547"/>
<organism evidence="8 9">
    <name type="scientific">Porphyromonas endodontalis (strain ATCC 35406 / DSM 24491 / JCM 8526 / CCUG 16442 / BCRC 14492 / NCTC 13058 / HG 370)</name>
    <name type="common">Bacteroides endodontalis</name>
    <dbReference type="NCBI Taxonomy" id="553175"/>
    <lineage>
        <taxon>Bacteria</taxon>
        <taxon>Pseudomonadati</taxon>
        <taxon>Bacteroidota</taxon>
        <taxon>Bacteroidia</taxon>
        <taxon>Bacteroidales</taxon>
        <taxon>Porphyromonadaceae</taxon>
        <taxon>Porphyromonas</taxon>
    </lineage>
</organism>
<dbReference type="UniPathway" id="UPA00124"/>
<dbReference type="PANTHER" id="PTHR10491">
    <property type="entry name" value="DTDP-4-DEHYDRORHAMNOSE REDUCTASE"/>
    <property type="match status" value="1"/>
</dbReference>
<keyword evidence="6" id="KW-0521">NADP</keyword>
<evidence type="ECO:0000256" key="3">
    <source>
        <dbReference type="ARBA" id="ARBA00012929"/>
    </source>
</evidence>
<evidence type="ECO:0000256" key="4">
    <source>
        <dbReference type="ARBA" id="ARBA00017099"/>
    </source>
</evidence>
<dbReference type="EMBL" id="ACNN01000007">
    <property type="protein sequence ID" value="EEN83445.1"/>
    <property type="molecule type" value="Genomic_DNA"/>
</dbReference>
<evidence type="ECO:0000256" key="2">
    <source>
        <dbReference type="ARBA" id="ARBA00010944"/>
    </source>
</evidence>
<reference evidence="8 9" key="1">
    <citation type="submission" date="2009-04" db="EMBL/GenBank/DDBJ databases">
        <authorList>
            <person name="Sebastian Y."/>
            <person name="Madupu R."/>
            <person name="Durkin A.S."/>
            <person name="Torralba M."/>
            <person name="Methe B."/>
            <person name="Sutton G.G."/>
            <person name="Strausberg R.L."/>
            <person name="Nelson K.E."/>
        </authorList>
    </citation>
    <scope>NUCLEOTIDE SEQUENCE [LARGE SCALE GENOMIC DNA]</scope>
    <source>
        <strain evidence="9">ATCC 35406 / BCRC 14492 / JCM 8526 / NCTC 13058 / HG 370</strain>
    </source>
</reference>
<evidence type="ECO:0000313" key="9">
    <source>
        <dbReference type="Proteomes" id="UP000004295"/>
    </source>
</evidence>
<dbReference type="Proteomes" id="UP000004295">
    <property type="component" value="Unassembled WGS sequence"/>
</dbReference>
<proteinExistence type="inferred from homology"/>
<dbReference type="CDD" id="cd05254">
    <property type="entry name" value="dTDP_HR_like_SDR_e"/>
    <property type="match status" value="1"/>
</dbReference>
<evidence type="ECO:0000256" key="6">
    <source>
        <dbReference type="RuleBase" id="RU364082"/>
    </source>
</evidence>
<comment type="similarity">
    <text evidence="2 6">Belongs to the dTDP-4-dehydrorhamnose reductase family.</text>
</comment>
<accession>C3J8M8</accession>
<dbReference type="eggNOG" id="COG1091">
    <property type="taxonomic scope" value="Bacteria"/>
</dbReference>
<dbReference type="Pfam" id="PF04321">
    <property type="entry name" value="RmlD_sub_bind"/>
    <property type="match status" value="1"/>
</dbReference>
<dbReference type="AlphaFoldDB" id="C3J8M8"/>
<comment type="caution">
    <text evidence="8">The sequence shown here is derived from an EMBL/GenBank/DDBJ whole genome shotgun (WGS) entry which is preliminary data.</text>
</comment>